<protein>
    <submittedName>
        <fullName evidence="2">Uncharacterized protein</fullName>
    </submittedName>
</protein>
<proteinExistence type="predicted"/>
<evidence type="ECO:0000313" key="3">
    <source>
        <dbReference type="Proteomes" id="UP001501319"/>
    </source>
</evidence>
<keyword evidence="3" id="KW-1185">Reference proteome</keyword>
<comment type="caution">
    <text evidence="2">The sequence shown here is derived from an EMBL/GenBank/DDBJ whole genome shotgun (WGS) entry which is preliminary data.</text>
</comment>
<feature type="chain" id="PRO_5045317862" evidence="1">
    <location>
        <begin position="24"/>
        <end position="167"/>
    </location>
</feature>
<gene>
    <name evidence="2" type="ORF">GCM10009744_58550</name>
</gene>
<evidence type="ECO:0000313" key="2">
    <source>
        <dbReference type="EMBL" id="GAA1657742.1"/>
    </source>
</evidence>
<accession>A0ABN2FSK5</accession>
<sequence>MSRLSLLAGAMLAAALVSAPAAAAAAPPSPVITMNKNQLTAVVGQNLTLESTITGDRAAPAIAHLNVTSLDGVYVDLEDWTHDVTQPVPPGEEAPLDWEVQAVNSGHFALYVVLIPQDGPLVVSSPVHVTVAARQTLDTAGAVPVALAVPTLLGLAAIATRRPWRRP</sequence>
<dbReference type="Proteomes" id="UP001501319">
    <property type="component" value="Unassembled WGS sequence"/>
</dbReference>
<feature type="signal peptide" evidence="1">
    <location>
        <begin position="1"/>
        <end position="23"/>
    </location>
</feature>
<reference evidence="2 3" key="1">
    <citation type="journal article" date="2019" name="Int. J. Syst. Evol. Microbiol.">
        <title>The Global Catalogue of Microorganisms (GCM) 10K type strain sequencing project: providing services to taxonomists for standard genome sequencing and annotation.</title>
        <authorList>
            <consortium name="The Broad Institute Genomics Platform"/>
            <consortium name="The Broad Institute Genome Sequencing Center for Infectious Disease"/>
            <person name="Wu L."/>
            <person name="Ma J."/>
        </authorList>
    </citation>
    <scope>NUCLEOTIDE SEQUENCE [LARGE SCALE GENOMIC DNA]</scope>
    <source>
        <strain evidence="2 3">JCM 14306</strain>
    </source>
</reference>
<keyword evidence="1" id="KW-0732">Signal</keyword>
<dbReference type="EMBL" id="BAAANE010000011">
    <property type="protein sequence ID" value="GAA1657742.1"/>
    <property type="molecule type" value="Genomic_DNA"/>
</dbReference>
<name>A0ABN2FSK5_9ACTN</name>
<dbReference type="RefSeq" id="WP_344115753.1">
    <property type="nucleotide sequence ID" value="NZ_BAAANE010000011.1"/>
</dbReference>
<evidence type="ECO:0000256" key="1">
    <source>
        <dbReference type="SAM" id="SignalP"/>
    </source>
</evidence>
<organism evidence="2 3">
    <name type="scientific">Kribbella alba</name>
    <dbReference type="NCBI Taxonomy" id="190197"/>
    <lineage>
        <taxon>Bacteria</taxon>
        <taxon>Bacillati</taxon>
        <taxon>Actinomycetota</taxon>
        <taxon>Actinomycetes</taxon>
        <taxon>Propionibacteriales</taxon>
        <taxon>Kribbellaceae</taxon>
        <taxon>Kribbella</taxon>
    </lineage>
</organism>